<dbReference type="InterPro" id="IPR036493">
    <property type="entry name" value="YunC_sf"/>
</dbReference>
<dbReference type="Pfam" id="PF08827">
    <property type="entry name" value="DUF1805"/>
    <property type="match status" value="1"/>
</dbReference>
<dbReference type="SUPFAM" id="SSF102891">
    <property type="entry name" value="Hypothetical protein Ta1206"/>
    <property type="match status" value="1"/>
</dbReference>
<dbReference type="RefSeq" id="WP_338093286.1">
    <property type="nucleotide sequence ID" value="NZ_JAWDKA010000001.1"/>
</dbReference>
<evidence type="ECO:0000313" key="1">
    <source>
        <dbReference type="EMBL" id="MDV0440890.1"/>
    </source>
</evidence>
<organism evidence="1 2">
    <name type="scientific">Methanorbis furvi</name>
    <dbReference type="NCBI Taxonomy" id="3028299"/>
    <lineage>
        <taxon>Archaea</taxon>
        <taxon>Methanobacteriati</taxon>
        <taxon>Methanobacteriota</taxon>
        <taxon>Stenosarchaea group</taxon>
        <taxon>Methanomicrobia</taxon>
        <taxon>Methanomicrobiales</taxon>
        <taxon>Methanocorpusculaceae</taxon>
        <taxon>Methanorbis</taxon>
    </lineage>
</organism>
<dbReference type="Gene3D" id="3.30.1980.10">
    <property type="entry name" value="Hypothetical protein YunC"/>
    <property type="match status" value="1"/>
</dbReference>
<reference evidence="1" key="1">
    <citation type="submission" date="2023-06" db="EMBL/GenBank/DDBJ databases">
        <title>Genome sequence of Methancorpusculaceae sp. Ag1.</title>
        <authorList>
            <person name="Protasov E."/>
            <person name="Platt K."/>
            <person name="Poehlein A."/>
            <person name="Daniel R."/>
            <person name="Brune A."/>
        </authorList>
    </citation>
    <scope>NUCLEOTIDE SEQUENCE</scope>
    <source>
        <strain evidence="1">Ag1</strain>
    </source>
</reference>
<gene>
    <name evidence="1" type="ORF">McpAg1_00670</name>
</gene>
<evidence type="ECO:0000313" key="2">
    <source>
        <dbReference type="Proteomes" id="UP001273136"/>
    </source>
</evidence>
<comment type="caution">
    <text evidence="1">The sequence shown here is derived from an EMBL/GenBank/DDBJ whole genome shotgun (WGS) entry which is preliminary data.</text>
</comment>
<name>A0AAE4M9S8_9EURY</name>
<proteinExistence type="predicted"/>
<dbReference type="AlphaFoldDB" id="A0AAE4M9S8"/>
<dbReference type="EMBL" id="JAWDKA010000001">
    <property type="protein sequence ID" value="MDV0440890.1"/>
    <property type="molecule type" value="Genomic_DNA"/>
</dbReference>
<dbReference type="Proteomes" id="UP001273136">
    <property type="component" value="Unassembled WGS sequence"/>
</dbReference>
<sequence>MNIEYLSPDHAKLTAPNFSADAYCIELGPANLIFAKTSEGFLGCGFFDLSVFEKLGIPAAKVTGISSIEELLRKNVAAATPAAILRGAKPGVSGEEALTRLFSC</sequence>
<accession>A0AAE4M9S8</accession>
<evidence type="ECO:0008006" key="3">
    <source>
        <dbReference type="Google" id="ProtNLM"/>
    </source>
</evidence>
<dbReference type="InterPro" id="IPR014931">
    <property type="entry name" value="DUF1805"/>
</dbReference>
<keyword evidence="2" id="KW-1185">Reference proteome</keyword>
<protein>
    <recommendedName>
        <fullName evidence="3">DUF1805 domain-containing protein</fullName>
    </recommendedName>
</protein>